<dbReference type="PANTHER" id="PTHR12992:SF11">
    <property type="entry name" value="MITOCHONDRIAL COENZYME A DIPHOSPHATASE NUDT8"/>
    <property type="match status" value="1"/>
</dbReference>
<name>X5E0C3_9BACT</name>
<reference evidence="8 10" key="1">
    <citation type="submission" date="2014-03" db="EMBL/GenBank/DDBJ databases">
        <title>Complete genome sequence of a deeply braunched marine Bacteroidia bacterium Draconibacterium orientale type strain FH5T.</title>
        <authorList>
            <person name="Li X."/>
            <person name="Wang X."/>
            <person name="Xie Z."/>
            <person name="Du Z."/>
            <person name="Chen G."/>
        </authorList>
    </citation>
    <scope>NUCLEOTIDE SEQUENCE [LARGE SCALE GENOMIC DNA]</scope>
    <source>
        <strain evidence="8 10">FH5</strain>
    </source>
</reference>
<evidence type="ECO:0000256" key="1">
    <source>
        <dbReference type="ARBA" id="ARBA00001936"/>
    </source>
</evidence>
<dbReference type="OrthoDB" id="9802805at2"/>
<dbReference type="GO" id="GO:0046872">
    <property type="term" value="F:metal ion binding"/>
    <property type="evidence" value="ECO:0007669"/>
    <property type="project" value="UniProtKB-KW"/>
</dbReference>
<evidence type="ECO:0000313" key="11">
    <source>
        <dbReference type="Proteomes" id="UP000181981"/>
    </source>
</evidence>
<dbReference type="PROSITE" id="PS51462">
    <property type="entry name" value="NUDIX"/>
    <property type="match status" value="1"/>
</dbReference>
<dbReference type="eggNOG" id="COG0494">
    <property type="taxonomic scope" value="Bacteria"/>
</dbReference>
<dbReference type="Pfam" id="PF00293">
    <property type="entry name" value="NUDIX"/>
    <property type="match status" value="1"/>
</dbReference>
<protein>
    <submittedName>
        <fullName evidence="9">NUDIX domain-containing protein</fullName>
    </submittedName>
    <submittedName>
        <fullName evidence="8">NUDIX hydrolase</fullName>
    </submittedName>
</protein>
<dbReference type="RefSeq" id="WP_038558412.1">
    <property type="nucleotide sequence ID" value="NZ_CAXXJF010000003.1"/>
</dbReference>
<feature type="domain" description="Nudix hydrolase" evidence="7">
    <location>
        <begin position="42"/>
        <end position="173"/>
    </location>
</feature>
<evidence type="ECO:0000313" key="10">
    <source>
        <dbReference type="Proteomes" id="UP000023772"/>
    </source>
</evidence>
<accession>X5E0C3</accession>
<evidence type="ECO:0000256" key="5">
    <source>
        <dbReference type="ARBA" id="ARBA00022842"/>
    </source>
</evidence>
<dbReference type="Proteomes" id="UP000181981">
    <property type="component" value="Unassembled WGS sequence"/>
</dbReference>
<evidence type="ECO:0000259" key="7">
    <source>
        <dbReference type="PROSITE" id="PS51462"/>
    </source>
</evidence>
<comment type="cofactor">
    <cofactor evidence="1">
        <name>Mn(2+)</name>
        <dbReference type="ChEBI" id="CHEBI:29035"/>
    </cofactor>
</comment>
<dbReference type="Proteomes" id="UP000023772">
    <property type="component" value="Chromosome"/>
</dbReference>
<keyword evidence="6" id="KW-0464">Manganese</keyword>
<reference evidence="9 11" key="2">
    <citation type="submission" date="2016-10" db="EMBL/GenBank/DDBJ databases">
        <authorList>
            <person name="de Groot N.N."/>
        </authorList>
    </citation>
    <scope>NUCLEOTIDE SEQUENCE [LARGE SCALE GENOMIC DNA]</scope>
    <source>
        <strain evidence="9 11">DSM 25947</strain>
    </source>
</reference>
<dbReference type="Gene3D" id="3.90.79.10">
    <property type="entry name" value="Nucleoside Triphosphate Pyrophosphohydrolase"/>
    <property type="match status" value="1"/>
</dbReference>
<dbReference type="HOGENOM" id="CLU_040940_5_3_10"/>
<dbReference type="CDD" id="cd03426">
    <property type="entry name" value="NUDIX_CoAse_Nudt7"/>
    <property type="match status" value="1"/>
</dbReference>
<comment type="cofactor">
    <cofactor evidence="2">
        <name>Mg(2+)</name>
        <dbReference type="ChEBI" id="CHEBI:18420"/>
    </cofactor>
</comment>
<dbReference type="InterPro" id="IPR045121">
    <property type="entry name" value="CoAse"/>
</dbReference>
<evidence type="ECO:0000256" key="2">
    <source>
        <dbReference type="ARBA" id="ARBA00001946"/>
    </source>
</evidence>
<organism evidence="9 11">
    <name type="scientific">Draconibacterium orientale</name>
    <dbReference type="NCBI Taxonomy" id="1168034"/>
    <lineage>
        <taxon>Bacteria</taxon>
        <taxon>Pseudomonadati</taxon>
        <taxon>Bacteroidota</taxon>
        <taxon>Bacteroidia</taxon>
        <taxon>Marinilabiliales</taxon>
        <taxon>Prolixibacteraceae</taxon>
        <taxon>Draconibacterium</taxon>
    </lineage>
</organism>
<evidence type="ECO:0000256" key="6">
    <source>
        <dbReference type="ARBA" id="ARBA00023211"/>
    </source>
</evidence>
<sequence>MITHPDKIAAALKGALPGSQSHYKMLPPGRVLNPAPEDQGKVKPSSVLLLLFRDVDGLKVCLIKRPVYMKHHAGQIALPGGRNEANESASETALRETYEEIGIPRDKIRLLGTLSSFYVEVSRFQITPFVGWMDTNPEFILCPDEVEKTILFPIEAFKPPHSTIELKTLTGLMQVPCVKYDGEIIWGATAMILSEFYDLINKN</sequence>
<dbReference type="InterPro" id="IPR015797">
    <property type="entry name" value="NUDIX_hydrolase-like_dom_sf"/>
</dbReference>
<keyword evidence="3" id="KW-0479">Metal-binding</keyword>
<keyword evidence="5" id="KW-0460">Magnesium</keyword>
<keyword evidence="10" id="KW-1185">Reference proteome</keyword>
<dbReference type="AlphaFoldDB" id="X5E0C3"/>
<gene>
    <name evidence="8" type="ORF">FH5T_11505</name>
    <name evidence="9" type="ORF">SAMN05444285_1513</name>
</gene>
<dbReference type="PANTHER" id="PTHR12992">
    <property type="entry name" value="NUDIX HYDROLASE"/>
    <property type="match status" value="1"/>
</dbReference>
<dbReference type="GO" id="GO:0010945">
    <property type="term" value="F:coenzyme A diphosphatase activity"/>
    <property type="evidence" value="ECO:0007669"/>
    <property type="project" value="InterPro"/>
</dbReference>
<dbReference type="KEGG" id="dori:FH5T_11505"/>
<dbReference type="EMBL" id="CP007451">
    <property type="protein sequence ID" value="AHW60016.1"/>
    <property type="molecule type" value="Genomic_DNA"/>
</dbReference>
<evidence type="ECO:0000256" key="3">
    <source>
        <dbReference type="ARBA" id="ARBA00022723"/>
    </source>
</evidence>
<dbReference type="InterPro" id="IPR020084">
    <property type="entry name" value="NUDIX_hydrolase_CS"/>
</dbReference>
<evidence type="ECO:0000313" key="8">
    <source>
        <dbReference type="EMBL" id="AHW60016.1"/>
    </source>
</evidence>
<dbReference type="InterPro" id="IPR000086">
    <property type="entry name" value="NUDIX_hydrolase_dom"/>
</dbReference>
<keyword evidence="4 8" id="KW-0378">Hydrolase</keyword>
<dbReference type="PROSITE" id="PS00893">
    <property type="entry name" value="NUDIX_BOX"/>
    <property type="match status" value="1"/>
</dbReference>
<evidence type="ECO:0000313" key="9">
    <source>
        <dbReference type="EMBL" id="SEU12717.1"/>
    </source>
</evidence>
<proteinExistence type="predicted"/>
<dbReference type="SUPFAM" id="SSF55811">
    <property type="entry name" value="Nudix"/>
    <property type="match status" value="1"/>
</dbReference>
<dbReference type="EMBL" id="FOHT01000051">
    <property type="protein sequence ID" value="SEU12717.1"/>
    <property type="molecule type" value="Genomic_DNA"/>
</dbReference>
<dbReference type="STRING" id="1168034.FH5T_11505"/>
<evidence type="ECO:0000256" key="4">
    <source>
        <dbReference type="ARBA" id="ARBA00022801"/>
    </source>
</evidence>